<dbReference type="PROSITE" id="PS51349">
    <property type="entry name" value="FMN_HYDROXY_ACID_DH_2"/>
    <property type="match status" value="1"/>
</dbReference>
<feature type="binding site" evidence="5">
    <location>
        <begin position="365"/>
        <end position="369"/>
    </location>
    <ligand>
        <name>FMN</name>
        <dbReference type="ChEBI" id="CHEBI:58210"/>
    </ligand>
</feature>
<feature type="binding site" evidence="5">
    <location>
        <position position="331"/>
    </location>
    <ligand>
        <name>glyoxylate</name>
        <dbReference type="ChEBI" id="CHEBI:36655"/>
    </ligand>
</feature>
<feature type="domain" description="FMN hydroxy acid dehydrogenase" evidence="6">
    <location>
        <begin position="23"/>
        <end position="439"/>
    </location>
</feature>
<dbReference type="PANTHER" id="PTHR10578">
    <property type="entry name" value="S -2-HYDROXY-ACID OXIDASE-RELATED"/>
    <property type="match status" value="1"/>
</dbReference>
<feature type="binding site" evidence="5">
    <location>
        <position position="334"/>
    </location>
    <ligand>
        <name>glyoxylate</name>
        <dbReference type="ChEBI" id="CHEBI:36655"/>
    </ligand>
</feature>
<feature type="binding site" evidence="5">
    <location>
        <position position="131"/>
    </location>
    <ligand>
        <name>FMN</name>
        <dbReference type="ChEBI" id="CHEBI:58210"/>
    </ligand>
</feature>
<feature type="binding site" evidence="5">
    <location>
        <position position="165"/>
    </location>
    <ligand>
        <name>FMN</name>
        <dbReference type="ChEBI" id="CHEBI:58210"/>
    </ligand>
</feature>
<protein>
    <submittedName>
        <fullName evidence="7">FMN-dependent dehydrogenase</fullName>
    </submittedName>
</protein>
<evidence type="ECO:0000256" key="2">
    <source>
        <dbReference type="ARBA" id="ARBA00023002"/>
    </source>
</evidence>
<dbReference type="GO" id="GO:0016491">
    <property type="term" value="F:oxidoreductase activity"/>
    <property type="evidence" value="ECO:0007669"/>
    <property type="project" value="UniProtKB-KW"/>
</dbReference>
<evidence type="ECO:0000256" key="1">
    <source>
        <dbReference type="ARBA" id="ARBA00001917"/>
    </source>
</evidence>
<dbReference type="Proteomes" id="UP001217417">
    <property type="component" value="Unassembled WGS sequence"/>
</dbReference>
<dbReference type="Pfam" id="PF01070">
    <property type="entry name" value="FMN_dh"/>
    <property type="match status" value="1"/>
</dbReference>
<keyword evidence="8" id="KW-1185">Reference proteome</keyword>
<dbReference type="Gene3D" id="3.20.20.70">
    <property type="entry name" value="Aldolase class I"/>
    <property type="match status" value="1"/>
</dbReference>
<feature type="binding site" evidence="5">
    <location>
        <position position="49"/>
    </location>
    <ligand>
        <name>glyoxylate</name>
        <dbReference type="ChEBI" id="CHEBI:36655"/>
    </ligand>
</feature>
<evidence type="ECO:0000313" key="8">
    <source>
        <dbReference type="Proteomes" id="UP001217417"/>
    </source>
</evidence>
<keyword evidence="5" id="KW-0285">Flavoprotein</keyword>
<dbReference type="GeneID" id="80881618"/>
<dbReference type="EMBL" id="JARPMG010000001">
    <property type="protein sequence ID" value="KAJ8104290.1"/>
    <property type="molecule type" value="Genomic_DNA"/>
</dbReference>
<comment type="cofactor">
    <cofactor evidence="1">
        <name>FMN</name>
        <dbReference type="ChEBI" id="CHEBI:58210"/>
    </cofactor>
</comment>
<dbReference type="PANTHER" id="PTHR10578:SF86">
    <property type="entry name" value="DEPENDENT DEHYDROGENASE, PUTATIVE (AFU_ORTHOLOGUE AFUA_6G02720)-RELATED"/>
    <property type="match status" value="1"/>
</dbReference>
<name>A0AAD7VWZ7_9ASCO</name>
<reference evidence="7" key="1">
    <citation type="submission" date="2023-03" db="EMBL/GenBank/DDBJ databases">
        <title>Near-Complete genome sequence of Lipomyces tetrasporous NRRL Y-64009, an oleaginous yeast capable of growing on lignocellulosic hydrolysates.</title>
        <authorList>
            <consortium name="Lawrence Berkeley National Laboratory"/>
            <person name="Jagtap S.S."/>
            <person name="Liu J.-J."/>
            <person name="Walukiewicz H.E."/>
            <person name="Pangilinan J."/>
            <person name="Lipzen A."/>
            <person name="Ahrendt S."/>
            <person name="Koriabine M."/>
            <person name="Cobaugh K."/>
            <person name="Salamov A."/>
            <person name="Yoshinaga Y."/>
            <person name="Ng V."/>
            <person name="Daum C."/>
            <person name="Grigoriev I.V."/>
            <person name="Slininger P.J."/>
            <person name="Dien B.S."/>
            <person name="Jin Y.-S."/>
            <person name="Rao C.V."/>
        </authorList>
    </citation>
    <scope>NUCLEOTIDE SEQUENCE</scope>
    <source>
        <strain evidence="7">NRRL Y-64009</strain>
    </source>
</reference>
<dbReference type="InterPro" id="IPR012133">
    <property type="entry name" value="Alpha-hydoxy_acid_DH_FMN"/>
</dbReference>
<evidence type="ECO:0000256" key="3">
    <source>
        <dbReference type="ARBA" id="ARBA00024042"/>
    </source>
</evidence>
<feature type="binding site" evidence="5">
    <location>
        <position position="202"/>
    </location>
    <ligand>
        <name>glyoxylate</name>
        <dbReference type="ChEBI" id="CHEBI:36655"/>
    </ligand>
</feature>
<dbReference type="InterPro" id="IPR013785">
    <property type="entry name" value="Aldolase_TIM"/>
</dbReference>
<comment type="caution">
    <text evidence="7">The sequence shown here is derived from an EMBL/GenBank/DDBJ whole genome shotgun (WGS) entry which is preliminary data.</text>
</comment>
<dbReference type="GO" id="GO:0010181">
    <property type="term" value="F:FMN binding"/>
    <property type="evidence" value="ECO:0007669"/>
    <property type="project" value="InterPro"/>
</dbReference>
<dbReference type="PROSITE" id="PS00557">
    <property type="entry name" value="FMN_HYDROXY_ACID_DH_1"/>
    <property type="match status" value="1"/>
</dbReference>
<feature type="binding site" evidence="5">
    <location>
        <position position="329"/>
    </location>
    <ligand>
        <name>FMN</name>
        <dbReference type="ChEBI" id="CHEBI:58210"/>
    </ligand>
</feature>
<keyword evidence="5" id="KW-0288">FMN</keyword>
<dbReference type="InterPro" id="IPR037396">
    <property type="entry name" value="FMN_HAD"/>
</dbReference>
<dbReference type="InterPro" id="IPR008259">
    <property type="entry name" value="FMN_hydac_DH_AS"/>
</dbReference>
<feature type="binding site" evidence="5">
    <location>
        <position position="167"/>
    </location>
    <ligand>
        <name>glyoxylate</name>
        <dbReference type="ChEBI" id="CHEBI:36655"/>
    </ligand>
</feature>
<dbReference type="SUPFAM" id="SSF51395">
    <property type="entry name" value="FMN-linked oxidoreductases"/>
    <property type="match status" value="1"/>
</dbReference>
<organism evidence="7 8">
    <name type="scientific">Lipomyces tetrasporus</name>
    <dbReference type="NCBI Taxonomy" id="54092"/>
    <lineage>
        <taxon>Eukaryota</taxon>
        <taxon>Fungi</taxon>
        <taxon>Dikarya</taxon>
        <taxon>Ascomycota</taxon>
        <taxon>Saccharomycotina</taxon>
        <taxon>Lipomycetes</taxon>
        <taxon>Lipomycetales</taxon>
        <taxon>Lipomycetaceae</taxon>
        <taxon>Lipomyces</taxon>
    </lineage>
</organism>
<evidence type="ECO:0000256" key="5">
    <source>
        <dbReference type="PIRSR" id="PIRSR000138-2"/>
    </source>
</evidence>
<dbReference type="PIRSF" id="PIRSF000138">
    <property type="entry name" value="Al-hdrx_acd_dh"/>
    <property type="match status" value="1"/>
</dbReference>
<keyword evidence="2" id="KW-0560">Oxidoreductase</keyword>
<feature type="binding site" evidence="5">
    <location>
        <begin position="388"/>
        <end position="389"/>
    </location>
    <ligand>
        <name>FMN</name>
        <dbReference type="ChEBI" id="CHEBI:58210"/>
    </ligand>
</feature>
<evidence type="ECO:0000259" key="6">
    <source>
        <dbReference type="PROSITE" id="PS51349"/>
    </source>
</evidence>
<feature type="binding site" evidence="5">
    <location>
        <position position="307"/>
    </location>
    <ligand>
        <name>FMN</name>
        <dbReference type="ChEBI" id="CHEBI:58210"/>
    </ligand>
</feature>
<sequence length="440" mass="48104">MPFQEPGYLSWAGYQTSIYSKFIPPKISTDSSRWEVEARARMPSRNYNYVNGTAGQGRTARANLDTFTRYRLIPRMLSGASARDLSVTLFGKKFPSPILVSPIGVQSICNKHAEIATARAAAKLNVPFVLSTASSTNMETVAEAHAAGSVSVEGTEFAKADRWYQLYWPKDDALTVSLLRRAEASGFSVLVVTLDTFSLGFRPADLDQSYLPFIWGEGCAIGFNDPVFNDKYSSQLATGSTLSIFEKLKLLIERSQGSISLFFALLWWHKQVFKSMAWIGEVYSGTHKTWEDLKLLRDSWNGPIVLKGIQSVEDARLAFKHGMDGIIVSNHGGRQADGAIASLNALAKITVDEEVKKSNLTILFDSGVRTGSDIIKALALGAKAVLIGRPLAYGLALGGQEGVEHVLKCLLAEADVTMANIGRKNVAELNRSILDLEIVD</sequence>
<gene>
    <name evidence="7" type="ORF">POJ06DRAFT_244160</name>
</gene>
<accession>A0AAD7VWZ7</accession>
<feature type="active site" description="Proton acceptor" evidence="4">
    <location>
        <position position="331"/>
    </location>
</feature>
<evidence type="ECO:0000313" key="7">
    <source>
        <dbReference type="EMBL" id="KAJ8104290.1"/>
    </source>
</evidence>
<dbReference type="RefSeq" id="XP_056047740.1">
    <property type="nucleotide sequence ID" value="XM_056186452.1"/>
</dbReference>
<evidence type="ECO:0000256" key="4">
    <source>
        <dbReference type="PIRSR" id="PIRSR000138-1"/>
    </source>
</evidence>
<dbReference type="InterPro" id="IPR000262">
    <property type="entry name" value="FMN-dep_DH"/>
</dbReference>
<proteinExistence type="inferred from homology"/>
<feature type="binding site" evidence="5">
    <location>
        <position position="193"/>
    </location>
    <ligand>
        <name>FMN</name>
        <dbReference type="ChEBI" id="CHEBI:58210"/>
    </ligand>
</feature>
<dbReference type="AlphaFoldDB" id="A0AAD7VWZ7"/>
<feature type="binding site" evidence="5">
    <location>
        <begin position="102"/>
        <end position="104"/>
    </location>
    <ligand>
        <name>FMN</name>
        <dbReference type="ChEBI" id="CHEBI:58210"/>
    </ligand>
</feature>
<comment type="similarity">
    <text evidence="3">Belongs to the FMN-dependent alpha-hydroxy acid dehydrogenase family.</text>
</comment>